<dbReference type="InterPro" id="IPR008727">
    <property type="entry name" value="PAAR_motif"/>
</dbReference>
<accession>A0A5E9PB90</accession>
<sequence>MGCPTSGGGKVISGNSLFLIDGIAVACTGDKATCPTHKVLATIVSGDPNMNIFGKMAARAGDSLSCGCKLLPKQSLVVQDNGGGAAALTSKSSSAPISQKQPATDSFVKDEYENYYIEQNTTKYVKFTNGIFPYDEDKKNIFGAISQAVSGVCTFIVTYILKGQELFVTVSMLPPTLSGDATIFPYATLDLVHNNQSLGKTRLEKGKGVWSTENSKEPVGQCKVTLPKPDLSTIEATLTMGYTAKFDGGTVRPNPPHTRFSFTLNSASRRKS</sequence>
<dbReference type="Proteomes" id="UP000297445">
    <property type="component" value="Unassembled WGS sequence"/>
</dbReference>
<proteinExistence type="predicted"/>
<comment type="caution">
    <text evidence="2">The sequence shown here is derived from an EMBL/GenBank/DDBJ whole genome shotgun (WGS) entry which is preliminary data.</text>
</comment>
<dbReference type="CDD" id="cd14744">
    <property type="entry name" value="PAAR_CT_2"/>
    <property type="match status" value="1"/>
</dbReference>
<dbReference type="Gene3D" id="2.60.200.60">
    <property type="match status" value="1"/>
</dbReference>
<dbReference type="AlphaFoldDB" id="A0A5E9PB90"/>
<evidence type="ECO:0000313" key="3">
    <source>
        <dbReference type="Proteomes" id="UP000297445"/>
    </source>
</evidence>
<organism evidence="2 3">
    <name type="scientific">Acinetobacter seifertii</name>
    <dbReference type="NCBI Taxonomy" id="1530123"/>
    <lineage>
        <taxon>Bacteria</taxon>
        <taxon>Pseudomonadati</taxon>
        <taxon>Pseudomonadota</taxon>
        <taxon>Gammaproteobacteria</taxon>
        <taxon>Moraxellales</taxon>
        <taxon>Moraxellaceae</taxon>
        <taxon>Acinetobacter</taxon>
        <taxon>Acinetobacter calcoaceticus/baumannii complex</taxon>
    </lineage>
</organism>
<protein>
    <submittedName>
        <fullName evidence="2">PAAR domain-containing protein</fullName>
    </submittedName>
</protein>
<dbReference type="Pfam" id="PF05488">
    <property type="entry name" value="PAAR_motif"/>
    <property type="match status" value="1"/>
</dbReference>
<reference evidence="2 3" key="1">
    <citation type="submission" date="2019-03" db="EMBL/GenBank/DDBJ databases">
        <title>Draft genome sequence of an environmental Acinetobacter seifertii from Brazil.</title>
        <authorList>
            <person name="Furlan J.P.R."/>
            <person name="Stehling E.G."/>
        </authorList>
    </citation>
    <scope>NUCLEOTIDE SEQUENCE [LARGE SCALE GENOMIC DNA]</scope>
    <source>
        <strain evidence="2 3">SAb133</strain>
    </source>
</reference>
<gene>
    <name evidence="2" type="ORF">E2R16_17775</name>
</gene>
<evidence type="ECO:0000313" key="2">
    <source>
        <dbReference type="EMBL" id="TEU25287.1"/>
    </source>
</evidence>
<feature type="compositionally biased region" description="Polar residues" evidence="1">
    <location>
        <begin position="260"/>
        <end position="272"/>
    </location>
</feature>
<name>A0A5E9PB90_9GAMM</name>
<dbReference type="EMBL" id="SNSA01000012">
    <property type="protein sequence ID" value="TEU25287.1"/>
    <property type="molecule type" value="Genomic_DNA"/>
</dbReference>
<evidence type="ECO:0000256" key="1">
    <source>
        <dbReference type="SAM" id="MobiDB-lite"/>
    </source>
</evidence>
<feature type="region of interest" description="Disordered" evidence="1">
    <location>
        <begin position="249"/>
        <end position="272"/>
    </location>
</feature>